<dbReference type="InterPro" id="IPR003437">
    <property type="entry name" value="GcvP"/>
</dbReference>
<dbReference type="FunFam" id="3.40.640.10:FF:000005">
    <property type="entry name" value="Glycine dehydrogenase (decarboxylating), mitochondrial"/>
    <property type="match status" value="1"/>
</dbReference>
<accession>A0A7R9Q1N0</accession>
<dbReference type="GO" id="GO:0016594">
    <property type="term" value="F:glycine binding"/>
    <property type="evidence" value="ECO:0007669"/>
    <property type="project" value="TreeGrafter"/>
</dbReference>
<dbReference type="EMBL" id="OC859919">
    <property type="protein sequence ID" value="CAD7628076.1"/>
    <property type="molecule type" value="Genomic_DNA"/>
</dbReference>
<dbReference type="Pfam" id="PF02347">
    <property type="entry name" value="GDC-P"/>
    <property type="match status" value="2"/>
</dbReference>
<keyword evidence="3 6" id="KW-0663">Pyridoxal phosphate</keyword>
<dbReference type="EMBL" id="CAJPIZ010005344">
    <property type="protein sequence ID" value="CAG2108506.1"/>
    <property type="molecule type" value="Genomic_DNA"/>
</dbReference>
<name>A0A7R9Q1N0_9ACAR</name>
<evidence type="ECO:0000256" key="1">
    <source>
        <dbReference type="ARBA" id="ARBA00001933"/>
    </source>
</evidence>
<evidence type="ECO:0000256" key="2">
    <source>
        <dbReference type="ARBA" id="ARBA00010756"/>
    </source>
</evidence>
<comment type="catalytic activity">
    <reaction evidence="5 7">
        <text>N(6)-[(R)-lipoyl]-L-lysyl-[glycine-cleavage complex H protein] + glycine + H(+) = N(6)-[(R)-S(8)-aminomethyldihydrolipoyl]-L-lysyl-[glycine-cleavage complex H protein] + CO2</text>
        <dbReference type="Rhea" id="RHEA:24304"/>
        <dbReference type="Rhea" id="RHEA-COMP:10494"/>
        <dbReference type="Rhea" id="RHEA-COMP:10495"/>
        <dbReference type="ChEBI" id="CHEBI:15378"/>
        <dbReference type="ChEBI" id="CHEBI:16526"/>
        <dbReference type="ChEBI" id="CHEBI:57305"/>
        <dbReference type="ChEBI" id="CHEBI:83099"/>
        <dbReference type="ChEBI" id="CHEBI:83143"/>
        <dbReference type="EC" id="1.4.4.2"/>
    </reaction>
</comment>
<dbReference type="InterPro" id="IPR049316">
    <property type="entry name" value="GDC-P_C"/>
</dbReference>
<dbReference type="GO" id="GO:0005739">
    <property type="term" value="C:mitochondrion"/>
    <property type="evidence" value="ECO:0007669"/>
    <property type="project" value="UniProtKB-SubCell"/>
</dbReference>
<comment type="cofactor">
    <cofactor evidence="1 6 7">
        <name>pyridoxal 5'-phosphate</name>
        <dbReference type="ChEBI" id="CHEBI:597326"/>
    </cofactor>
</comment>
<gene>
    <name evidence="10" type="ORF">OSB1V03_LOCUS8498</name>
</gene>
<dbReference type="GO" id="GO:0004375">
    <property type="term" value="F:glycine dehydrogenase (decarboxylating) activity"/>
    <property type="evidence" value="ECO:0007669"/>
    <property type="project" value="UniProtKB-UniRule"/>
</dbReference>
<dbReference type="Gene3D" id="3.90.1150.10">
    <property type="entry name" value="Aspartate Aminotransferase, domain 1"/>
    <property type="match status" value="2"/>
</dbReference>
<dbReference type="FunFam" id="3.90.1150.10:FF:000007">
    <property type="entry name" value="Glycine dehydrogenase (decarboxylating), mitochondrial"/>
    <property type="match status" value="1"/>
</dbReference>
<dbReference type="EC" id="1.4.4.2" evidence="7"/>
<evidence type="ECO:0000259" key="9">
    <source>
        <dbReference type="Pfam" id="PF21478"/>
    </source>
</evidence>
<comment type="similarity">
    <text evidence="2 7">Belongs to the GcvP family.</text>
</comment>
<dbReference type="GO" id="GO:0030170">
    <property type="term" value="F:pyridoxal phosphate binding"/>
    <property type="evidence" value="ECO:0007669"/>
    <property type="project" value="TreeGrafter"/>
</dbReference>
<dbReference type="NCBIfam" id="NF003346">
    <property type="entry name" value="PRK04366.1"/>
    <property type="match status" value="1"/>
</dbReference>
<reference evidence="10" key="1">
    <citation type="submission" date="2020-11" db="EMBL/GenBank/DDBJ databases">
        <authorList>
            <person name="Tran Van P."/>
        </authorList>
    </citation>
    <scope>NUCLEOTIDE SEQUENCE</scope>
</reference>
<evidence type="ECO:0000256" key="7">
    <source>
        <dbReference type="RuleBase" id="RU364056"/>
    </source>
</evidence>
<dbReference type="Proteomes" id="UP000759131">
    <property type="component" value="Unassembled WGS sequence"/>
</dbReference>
<dbReference type="InterPro" id="IPR020581">
    <property type="entry name" value="GDC_P"/>
</dbReference>
<sequence>MSLITNRCRIGALNHSLHRVLRTHRHSVQHLRAYNYNRNYKDVEFIGRHIGPRDEEKKVMLETLGFKNMEELISATIPKNIRLTEDVKTLGKPMCETDILERLQTIADLNSIKWKTFIGMGYYNCVTPTPILRNIFENPGWTTPYTPYQAEIAQGRLESLLNYQTMICDLTALDITNASLLDEGTAAAEAMQMCFRHHKEKRNKFLISNNAHPQTMAIVKTRADALGIKMEAFDGTKDVFDGVTKLGDLFDLSQFCGVLVNFPDTNGNVDNLSSIVEQSKAKDCIVIVATDLLALTMIKPPGEYGPGCDIAIGTAQRFGIPLNYGGPHAAFLACREYLTRILPGRVVGLTKDAQGNRALRLALQTREQHIRRDKATSNICTAQALLANMSAMYAIYHGPQGLKNIAKAIHEKTLYLAQKISENDDNRVVTYMPFDTLKVEVKLQKFIRSKAESRRINLRYYPDGKHVGISLDETVSDQDLKDLVWVFGAHEEYEKDGEIKFSEDLLEKSIESTPLGRKSAFLTHPLFNTYHSETKLVRYMKRLENKDISLVHSMIPLGSCTMKLNATTEMIPSSWPQFASLHPYQPTSQTKGYQLMINELEHDLCQLTGYDNVSFQPNSGAQGEYAGLRVIKSYLESKNEGHRDICLIPVSAHGTNPASAHMAGMKVEAILVKKDGSIDIDYLKDKLAKFSDRIACLMVTYPSTFGVFEDSIGQICDLVHSCGSAQVYLDGANMNAQVGLCRPGDYGSDVSHLNLHKTFCIPHGGGGPGMGPIAVKKHLTPFLPTHPVVVDEMTDTPLSFGTVSAAPWGSAAILPISWAYIKLMGGQGLRHASEVAILNANYMSVKLKDGYKVLYKGVNGTVAHEFILDVRDFKKTAGVEAMDIAKRLQDYGFHAPTVSFPVANTLMIEPTESEDKQEMDRFCDAMLRIRHEIRDIETGTMDRKINPLKCAPHTQRVICSSDWNRPYTREVAAFPAVTIIDCNSYIQPETKIWPTVGRIDDIYGDTHLFCTCPPVEDQLY</sequence>
<evidence type="ECO:0000256" key="3">
    <source>
        <dbReference type="ARBA" id="ARBA00022898"/>
    </source>
</evidence>
<evidence type="ECO:0000259" key="8">
    <source>
        <dbReference type="Pfam" id="PF02347"/>
    </source>
</evidence>
<comment type="subcellular location">
    <subcellularLocation>
        <location evidence="7">Mitochondrion</location>
    </subcellularLocation>
</comment>
<dbReference type="OrthoDB" id="6537869at2759"/>
<keyword evidence="7" id="KW-0809">Transit peptide</keyword>
<dbReference type="PANTHER" id="PTHR11773">
    <property type="entry name" value="GLYCINE DEHYDROGENASE, DECARBOXYLATING"/>
    <property type="match status" value="1"/>
</dbReference>
<feature type="domain" description="Glycine cleavage system P-protein N-terminal" evidence="8">
    <location>
        <begin position="48"/>
        <end position="487"/>
    </location>
</feature>
<organism evidence="10">
    <name type="scientific">Medioppia subpectinata</name>
    <dbReference type="NCBI Taxonomy" id="1979941"/>
    <lineage>
        <taxon>Eukaryota</taxon>
        <taxon>Metazoa</taxon>
        <taxon>Ecdysozoa</taxon>
        <taxon>Arthropoda</taxon>
        <taxon>Chelicerata</taxon>
        <taxon>Arachnida</taxon>
        <taxon>Acari</taxon>
        <taxon>Acariformes</taxon>
        <taxon>Sarcoptiformes</taxon>
        <taxon>Oribatida</taxon>
        <taxon>Brachypylina</taxon>
        <taxon>Oppioidea</taxon>
        <taxon>Oppiidae</taxon>
        <taxon>Medioppia</taxon>
    </lineage>
</organism>
<evidence type="ECO:0000313" key="10">
    <source>
        <dbReference type="EMBL" id="CAD7628076.1"/>
    </source>
</evidence>
<feature type="domain" description="Glycine cleavage system P-protein N-terminal" evidence="8">
    <location>
        <begin position="504"/>
        <end position="785"/>
    </location>
</feature>
<keyword evidence="4 7" id="KW-0560">Oxidoreductase</keyword>
<dbReference type="SUPFAM" id="SSF53383">
    <property type="entry name" value="PLP-dependent transferases"/>
    <property type="match status" value="2"/>
</dbReference>
<feature type="domain" description="Glycine dehydrogenase C-terminal" evidence="9">
    <location>
        <begin position="832"/>
        <end position="953"/>
    </location>
</feature>
<dbReference type="GO" id="GO:0005960">
    <property type="term" value="C:glycine cleavage complex"/>
    <property type="evidence" value="ECO:0007669"/>
    <property type="project" value="TreeGrafter"/>
</dbReference>
<dbReference type="NCBIfam" id="TIGR00461">
    <property type="entry name" value="gcvP"/>
    <property type="match status" value="1"/>
</dbReference>
<protein>
    <recommendedName>
        <fullName evidence="7">Glycine cleavage system P protein</fullName>
        <ecNumber evidence="7">1.4.4.2</ecNumber>
    </recommendedName>
</protein>
<comment type="function">
    <text evidence="7">The glycine cleavage system catalyzes the degradation of glycine.</text>
</comment>
<dbReference type="InterPro" id="IPR049315">
    <property type="entry name" value="GDC-P_N"/>
</dbReference>
<keyword evidence="11" id="KW-1185">Reference proteome</keyword>
<dbReference type="AlphaFoldDB" id="A0A7R9Q1N0"/>
<dbReference type="GO" id="GO:0019464">
    <property type="term" value="P:glycine decarboxylation via glycine cleavage system"/>
    <property type="evidence" value="ECO:0007669"/>
    <property type="project" value="TreeGrafter"/>
</dbReference>
<dbReference type="FunFam" id="3.40.640.10:FF:000007">
    <property type="entry name" value="glycine dehydrogenase (Decarboxylating), mitochondrial"/>
    <property type="match status" value="1"/>
</dbReference>
<feature type="modified residue" description="N6-(pyridoxal phosphate)lysine" evidence="6">
    <location>
        <position position="757"/>
    </location>
</feature>
<comment type="subunit">
    <text evidence="7">The glycine cleavage system is composed of four proteins: P, T, L and H.</text>
</comment>
<dbReference type="Pfam" id="PF21478">
    <property type="entry name" value="GcvP2_C"/>
    <property type="match status" value="1"/>
</dbReference>
<evidence type="ECO:0000256" key="6">
    <source>
        <dbReference type="PIRSR" id="PIRSR603437-50"/>
    </source>
</evidence>
<evidence type="ECO:0000256" key="4">
    <source>
        <dbReference type="ARBA" id="ARBA00023002"/>
    </source>
</evidence>
<evidence type="ECO:0000256" key="5">
    <source>
        <dbReference type="ARBA" id="ARBA00049026"/>
    </source>
</evidence>
<keyword evidence="7" id="KW-0496">Mitochondrion</keyword>
<proteinExistence type="inferred from homology"/>
<dbReference type="PANTHER" id="PTHR11773:SF1">
    <property type="entry name" value="GLYCINE DEHYDROGENASE (DECARBOXYLATING), MITOCHONDRIAL"/>
    <property type="match status" value="1"/>
</dbReference>
<dbReference type="Gene3D" id="3.40.640.10">
    <property type="entry name" value="Type I PLP-dependent aspartate aminotransferase-like (Major domain)"/>
    <property type="match status" value="2"/>
</dbReference>
<dbReference type="InterPro" id="IPR015421">
    <property type="entry name" value="PyrdxlP-dep_Trfase_major"/>
</dbReference>
<evidence type="ECO:0000313" key="11">
    <source>
        <dbReference type="Proteomes" id="UP000759131"/>
    </source>
</evidence>
<dbReference type="InterPro" id="IPR015422">
    <property type="entry name" value="PyrdxlP-dep_Trfase_small"/>
</dbReference>
<dbReference type="InterPro" id="IPR015424">
    <property type="entry name" value="PyrdxlP-dep_Trfase"/>
</dbReference>
<dbReference type="CDD" id="cd00613">
    <property type="entry name" value="GDC-P"/>
    <property type="match status" value="2"/>
</dbReference>